<sequence>MHCRSNTADGLQEFVDYFDATYISGTFACDIFLLYLAPTTSVKDGTIPSILSSVTNIQSYGPVIKAFRKNQALAATTILQDQIGEQPKNLACEDQKIFIERLINLRSDRQS</sequence>
<proteinExistence type="predicted"/>
<reference evidence="1" key="1">
    <citation type="journal article" date="2023" name="Mol. Biol. Evol.">
        <title>Third-Generation Sequencing Reveals the Adaptive Role of the Epigenome in Three Deep-Sea Polychaetes.</title>
        <authorList>
            <person name="Perez M."/>
            <person name="Aroh O."/>
            <person name="Sun Y."/>
            <person name="Lan Y."/>
            <person name="Juniper S.K."/>
            <person name="Young C.R."/>
            <person name="Angers B."/>
            <person name="Qian P.Y."/>
        </authorList>
    </citation>
    <scope>NUCLEOTIDE SEQUENCE</scope>
    <source>
        <strain evidence="1">P08H-3</strain>
    </source>
</reference>
<name>A0AAD9NGF4_9ANNE</name>
<organism evidence="1 2">
    <name type="scientific">Paralvinella palmiformis</name>
    <dbReference type="NCBI Taxonomy" id="53620"/>
    <lineage>
        <taxon>Eukaryota</taxon>
        <taxon>Metazoa</taxon>
        <taxon>Spiralia</taxon>
        <taxon>Lophotrochozoa</taxon>
        <taxon>Annelida</taxon>
        <taxon>Polychaeta</taxon>
        <taxon>Sedentaria</taxon>
        <taxon>Canalipalpata</taxon>
        <taxon>Terebellida</taxon>
        <taxon>Terebelliformia</taxon>
        <taxon>Alvinellidae</taxon>
        <taxon>Paralvinella</taxon>
    </lineage>
</organism>
<accession>A0AAD9NGF4</accession>
<keyword evidence="2" id="KW-1185">Reference proteome</keyword>
<evidence type="ECO:0000313" key="1">
    <source>
        <dbReference type="EMBL" id="KAK2167678.1"/>
    </source>
</evidence>
<dbReference type="AlphaFoldDB" id="A0AAD9NGF4"/>
<gene>
    <name evidence="1" type="ORF">LSH36_25g03070</name>
</gene>
<evidence type="ECO:0000313" key="2">
    <source>
        <dbReference type="Proteomes" id="UP001208570"/>
    </source>
</evidence>
<protein>
    <submittedName>
        <fullName evidence="1">Uncharacterized protein</fullName>
    </submittedName>
</protein>
<dbReference type="Proteomes" id="UP001208570">
    <property type="component" value="Unassembled WGS sequence"/>
</dbReference>
<dbReference type="EMBL" id="JAODUP010000025">
    <property type="protein sequence ID" value="KAK2167678.1"/>
    <property type="molecule type" value="Genomic_DNA"/>
</dbReference>
<comment type="caution">
    <text evidence="1">The sequence shown here is derived from an EMBL/GenBank/DDBJ whole genome shotgun (WGS) entry which is preliminary data.</text>
</comment>